<comment type="catalytic activity">
    <reaction evidence="4">
        <text>ATP + (deoxyribonucleotide)n-3'-hydroxyl + 5'-phospho-(deoxyribonucleotide)m = (deoxyribonucleotide)n+m + AMP + diphosphate.</text>
        <dbReference type="EC" id="6.5.1.1"/>
    </reaction>
</comment>
<dbReference type="PROSITE" id="PS50160">
    <property type="entry name" value="DNA_LIGASE_A3"/>
    <property type="match status" value="1"/>
</dbReference>
<keyword evidence="3 7" id="KW-0436">Ligase</keyword>
<feature type="compositionally biased region" description="Polar residues" evidence="5">
    <location>
        <begin position="166"/>
        <end position="194"/>
    </location>
</feature>
<dbReference type="InterPro" id="IPR012309">
    <property type="entry name" value="DNA_ligase_ATP-dep_C"/>
</dbReference>
<accession>B4D5X0</accession>
<sequence length="528" mass="59419">MSLKEYTRKRDFRKTPEPDAAPAKRKAGHRFVVQKHDASRLHYDFRLEIGGTLKSWAVPKGMPFAHGEKHLAVHVEDHPLAYIDFEGTIPEGQYGGGTVMVWDQGTFEPQSKSPAKDLEKGKLHFTLHGKKLKGEWYLVRLRDENQWLLIRGGENMKPVSKKQEDTSALSGRSMHQLSQGDRVWQSKSASETTSKGAKRRPARPAPLPKFVEPMKARLAAHPPHGEWSYEIKFDGFRALALKGGSQVRLLSRNEKDFGAKFPEVMEAVLALDVQDAIVDGEIVALDGEGRSSFQLLQARELGEERPPLFFYAFDLLQLNGEKLVGLPLDERREKLAHLLRGAPEVIRFSDTLGTDAKRLLAQVRKLNLEGLIGKRADSLYEAGKRTGAWIKLKIQQEQEFVIGGYTDPEGSRPHFGALLVGVQQKGKLIYCGKVGTGFNHSVLKSLYAAFKKIARQKCPFANLPAKSSGRWKQGITAAEMRRCHWVEPKMVCQIKFGEWTRDDVLRQPVFLGLREDKDASEVVREKAS</sequence>
<dbReference type="GO" id="GO:0003910">
    <property type="term" value="F:DNA ligase (ATP) activity"/>
    <property type="evidence" value="ECO:0007669"/>
    <property type="project" value="UniProtKB-EC"/>
</dbReference>
<evidence type="ECO:0000256" key="3">
    <source>
        <dbReference type="ARBA" id="ARBA00022598"/>
    </source>
</evidence>
<comment type="caution">
    <text evidence="7">The sequence shown here is derived from an EMBL/GenBank/DDBJ whole genome shotgun (WGS) entry which is preliminary data.</text>
</comment>
<feature type="region of interest" description="Disordered" evidence="5">
    <location>
        <begin position="1"/>
        <end position="28"/>
    </location>
</feature>
<evidence type="ECO:0000256" key="1">
    <source>
        <dbReference type="ARBA" id="ARBA00007572"/>
    </source>
</evidence>
<dbReference type="EC" id="6.5.1.1" evidence="2"/>
<dbReference type="NCBIfam" id="TIGR02779">
    <property type="entry name" value="NHEJ_ligase_lig"/>
    <property type="match status" value="1"/>
</dbReference>
<dbReference type="Pfam" id="PF04679">
    <property type="entry name" value="DNA_ligase_A_C"/>
    <property type="match status" value="1"/>
</dbReference>
<dbReference type="SUPFAM" id="SSF50249">
    <property type="entry name" value="Nucleic acid-binding proteins"/>
    <property type="match status" value="1"/>
</dbReference>
<dbReference type="Proteomes" id="UP000005824">
    <property type="component" value="Unassembled WGS sequence"/>
</dbReference>
<dbReference type="SUPFAM" id="SSF56091">
    <property type="entry name" value="DNA ligase/mRNA capping enzyme, catalytic domain"/>
    <property type="match status" value="1"/>
</dbReference>
<dbReference type="GO" id="GO:0006310">
    <property type="term" value="P:DNA recombination"/>
    <property type="evidence" value="ECO:0007669"/>
    <property type="project" value="InterPro"/>
</dbReference>
<feature type="region of interest" description="Disordered" evidence="5">
    <location>
        <begin position="158"/>
        <end position="208"/>
    </location>
</feature>
<evidence type="ECO:0000313" key="7">
    <source>
        <dbReference type="EMBL" id="EDY18173.1"/>
    </source>
</evidence>
<evidence type="ECO:0000256" key="5">
    <source>
        <dbReference type="SAM" id="MobiDB-lite"/>
    </source>
</evidence>
<proteinExistence type="inferred from homology"/>
<dbReference type="InterPro" id="IPR012340">
    <property type="entry name" value="NA-bd_OB-fold"/>
</dbReference>
<dbReference type="Gene3D" id="3.30.470.30">
    <property type="entry name" value="DNA ligase/mRNA capping enzyme"/>
    <property type="match status" value="1"/>
</dbReference>
<gene>
    <name evidence="7" type="ORF">CfE428DRAFT_4309</name>
</gene>
<name>B4D5X0_9BACT</name>
<comment type="similarity">
    <text evidence="1">Belongs to the ATP-dependent DNA ligase family.</text>
</comment>
<dbReference type="InterPro" id="IPR012310">
    <property type="entry name" value="DNA_ligase_ATP-dep_cent"/>
</dbReference>
<feature type="domain" description="ATP-dependent DNA ligase family profile" evidence="6">
    <location>
        <begin position="301"/>
        <end position="407"/>
    </location>
</feature>
<dbReference type="InterPro" id="IPR014144">
    <property type="entry name" value="LigD_PE_domain"/>
</dbReference>
<dbReference type="NCBIfam" id="TIGR02777">
    <property type="entry name" value="LigD_PE_dom"/>
    <property type="match status" value="1"/>
</dbReference>
<dbReference type="GO" id="GO:0005524">
    <property type="term" value="F:ATP binding"/>
    <property type="evidence" value="ECO:0007669"/>
    <property type="project" value="InterPro"/>
</dbReference>
<organism evidence="7 8">
    <name type="scientific">Chthoniobacter flavus Ellin428</name>
    <dbReference type="NCBI Taxonomy" id="497964"/>
    <lineage>
        <taxon>Bacteria</taxon>
        <taxon>Pseudomonadati</taxon>
        <taxon>Verrucomicrobiota</taxon>
        <taxon>Spartobacteria</taxon>
        <taxon>Chthoniobacterales</taxon>
        <taxon>Chthoniobacteraceae</taxon>
        <taxon>Chthoniobacter</taxon>
    </lineage>
</organism>
<evidence type="ECO:0000256" key="2">
    <source>
        <dbReference type="ARBA" id="ARBA00012727"/>
    </source>
</evidence>
<keyword evidence="8" id="KW-1185">Reference proteome</keyword>
<feature type="compositionally biased region" description="Basic and acidic residues" evidence="5">
    <location>
        <begin position="1"/>
        <end position="17"/>
    </location>
</feature>
<dbReference type="PANTHER" id="PTHR45674:SF4">
    <property type="entry name" value="DNA LIGASE 1"/>
    <property type="match status" value="1"/>
</dbReference>
<evidence type="ECO:0000256" key="4">
    <source>
        <dbReference type="ARBA" id="ARBA00034003"/>
    </source>
</evidence>
<dbReference type="AlphaFoldDB" id="B4D5X0"/>
<dbReference type="EMBL" id="ABVL01000014">
    <property type="protein sequence ID" value="EDY18173.1"/>
    <property type="molecule type" value="Genomic_DNA"/>
</dbReference>
<dbReference type="Pfam" id="PF01068">
    <property type="entry name" value="DNA_ligase_A_M"/>
    <property type="match status" value="1"/>
</dbReference>
<dbReference type="Gene3D" id="3.30.1490.70">
    <property type="match status" value="1"/>
</dbReference>
<dbReference type="CDD" id="cd07906">
    <property type="entry name" value="Adenylation_DNA_ligase_LigD_LigC"/>
    <property type="match status" value="1"/>
</dbReference>
<reference evidence="7 8" key="1">
    <citation type="journal article" date="2011" name="J. Bacteriol.">
        <title>Genome sequence of Chthoniobacter flavus Ellin428, an aerobic heterotrophic soil bacterium.</title>
        <authorList>
            <person name="Kant R."/>
            <person name="van Passel M.W."/>
            <person name="Palva A."/>
            <person name="Lucas S."/>
            <person name="Lapidus A."/>
            <person name="Glavina Del Rio T."/>
            <person name="Dalin E."/>
            <person name="Tice H."/>
            <person name="Bruce D."/>
            <person name="Goodwin L."/>
            <person name="Pitluck S."/>
            <person name="Larimer F.W."/>
            <person name="Land M.L."/>
            <person name="Hauser L."/>
            <person name="Sangwan P."/>
            <person name="de Vos W.M."/>
            <person name="Janssen P.H."/>
            <person name="Smidt H."/>
        </authorList>
    </citation>
    <scope>NUCLEOTIDE SEQUENCE [LARGE SCALE GENOMIC DNA]</scope>
    <source>
        <strain evidence="7 8">Ellin428</strain>
    </source>
</reference>
<dbReference type="InParanoid" id="B4D5X0"/>
<dbReference type="InterPro" id="IPR014146">
    <property type="entry name" value="LigD_ligase_dom"/>
</dbReference>
<dbReference type="RefSeq" id="WP_006981633.1">
    <property type="nucleotide sequence ID" value="NZ_ABVL01000014.1"/>
</dbReference>
<dbReference type="Gene3D" id="2.40.50.140">
    <property type="entry name" value="Nucleic acid-binding proteins"/>
    <property type="match status" value="1"/>
</dbReference>
<evidence type="ECO:0000259" key="6">
    <source>
        <dbReference type="PROSITE" id="PS50160"/>
    </source>
</evidence>
<dbReference type="GO" id="GO:0006281">
    <property type="term" value="P:DNA repair"/>
    <property type="evidence" value="ECO:0007669"/>
    <property type="project" value="InterPro"/>
</dbReference>
<dbReference type="PANTHER" id="PTHR45674">
    <property type="entry name" value="DNA LIGASE 1/3 FAMILY MEMBER"/>
    <property type="match status" value="1"/>
</dbReference>
<dbReference type="PROSITE" id="PS00697">
    <property type="entry name" value="DNA_LIGASE_A1"/>
    <property type="match status" value="1"/>
</dbReference>
<dbReference type="Pfam" id="PF13298">
    <property type="entry name" value="LigD_N"/>
    <property type="match status" value="1"/>
</dbReference>
<evidence type="ECO:0000313" key="8">
    <source>
        <dbReference type="Proteomes" id="UP000005824"/>
    </source>
</evidence>
<dbReference type="eggNOG" id="COG1793">
    <property type="taxonomic scope" value="Bacteria"/>
</dbReference>
<protein>
    <recommendedName>
        <fullName evidence="2">DNA ligase (ATP)</fullName>
        <ecNumber evidence="2">6.5.1.1</ecNumber>
    </recommendedName>
</protein>
<dbReference type="CDD" id="cd07971">
    <property type="entry name" value="OBF_DNA_ligase_LigD"/>
    <property type="match status" value="1"/>
</dbReference>
<dbReference type="STRING" id="497964.CfE428DRAFT_4309"/>
<dbReference type="InterPro" id="IPR016059">
    <property type="entry name" value="DNA_ligase_ATP-dep_CS"/>
</dbReference>
<dbReference type="InterPro" id="IPR050191">
    <property type="entry name" value="ATP-dep_DNA_ligase"/>
</dbReference>